<sequence>MDPWWTPPVHCASLLIINITTFGLRSGKNSDRETREKRGLEEESLKITRKVSHSFYLRKNRAFGTCHVDRERSKMCSLWMGNLEPYMDESFITRAFSTMGELVKAVRIIRNKLTGSTAGYCFVDMPDEVAVERCLRKINGKPLPGATPPKRFKLNRANYGRQGDNSQSFSLFVGDLSPEVDDGMMYEFFFNLYPTCSGVKVVQDSMGNSKGCGFVQFPDQRGQKKALAECQGIRGLGSKPLRLSLASNKINVNSSSEGKRSQTYSYTYSQNQYQQQNSLSAYYSNWGYDQNYAYTYDQVEPTQSSTQTCEEVEDDGLEDPNPILDLLEANRLFMDRSEELYDALMDCHWQPLDSCSETPDSDTFSTEDMAYPLSHTLNNSRNKSRTSASGAFRLTLDTG</sequence>
<reference evidence="14" key="1">
    <citation type="journal article" date="2023" name="Science">
        <title>Genome structures resolve the early diversification of teleost fishes.</title>
        <authorList>
            <person name="Parey E."/>
            <person name="Louis A."/>
            <person name="Montfort J."/>
            <person name="Bouchez O."/>
            <person name="Roques C."/>
            <person name="Iampietro C."/>
            <person name="Lluch J."/>
            <person name="Castinel A."/>
            <person name="Donnadieu C."/>
            <person name="Desvignes T."/>
            <person name="Floi Bucao C."/>
            <person name="Jouanno E."/>
            <person name="Wen M."/>
            <person name="Mejri S."/>
            <person name="Dirks R."/>
            <person name="Jansen H."/>
            <person name="Henkel C."/>
            <person name="Chen W.J."/>
            <person name="Zahm M."/>
            <person name="Cabau C."/>
            <person name="Klopp C."/>
            <person name="Thompson A.W."/>
            <person name="Robinson-Rechavi M."/>
            <person name="Braasch I."/>
            <person name="Lecointre G."/>
            <person name="Bobe J."/>
            <person name="Postlethwait J.H."/>
            <person name="Berthelot C."/>
            <person name="Roest Crollius H."/>
            <person name="Guiguen Y."/>
        </authorList>
    </citation>
    <scope>NUCLEOTIDE SEQUENCE</scope>
    <source>
        <strain evidence="14">Concon-B</strain>
    </source>
</reference>
<dbReference type="EMBL" id="JAFJMO010000009">
    <property type="protein sequence ID" value="KAJ8267725.1"/>
    <property type="molecule type" value="Genomic_DNA"/>
</dbReference>
<dbReference type="InterPro" id="IPR040434">
    <property type="entry name" value="TSAP1"/>
</dbReference>
<dbReference type="InterPro" id="IPR035979">
    <property type="entry name" value="RBD_domain_sf"/>
</dbReference>
<keyword evidence="15" id="KW-1185">Reference proteome</keyword>
<accession>A0A9Q1DEG0</accession>
<keyword evidence="6" id="KW-0677">Repeat</keyword>
<dbReference type="AlphaFoldDB" id="A0A9Q1DEG0"/>
<keyword evidence="8" id="KW-0648">Protein biosynthesis</keyword>
<evidence type="ECO:0000313" key="15">
    <source>
        <dbReference type="Proteomes" id="UP001152803"/>
    </source>
</evidence>
<comment type="subcellular location">
    <subcellularLocation>
        <location evidence="2">Cytoplasm</location>
    </subcellularLocation>
    <subcellularLocation>
        <location evidence="1">Nucleus</location>
    </subcellularLocation>
</comment>
<comment type="caution">
    <text evidence="14">The sequence shown here is derived from an EMBL/GenBank/DDBJ whole genome shotgun (WGS) entry which is preliminary data.</text>
</comment>
<dbReference type="GO" id="GO:0005634">
    <property type="term" value="C:nucleus"/>
    <property type="evidence" value="ECO:0007669"/>
    <property type="project" value="UniProtKB-SubCell"/>
</dbReference>
<evidence type="ECO:0000259" key="13">
    <source>
        <dbReference type="PROSITE" id="PS50102"/>
    </source>
</evidence>
<dbReference type="PANTHER" id="PTHR37457:SF2">
    <property type="entry name" value="TRNA SELENOCYSTEINE 1-ASSOCIATED PROTEIN 1"/>
    <property type="match status" value="1"/>
</dbReference>
<proteinExistence type="inferred from homology"/>
<evidence type="ECO:0000256" key="12">
    <source>
        <dbReference type="SAM" id="SignalP"/>
    </source>
</evidence>
<evidence type="ECO:0000256" key="11">
    <source>
        <dbReference type="PROSITE-ProRule" id="PRU00176"/>
    </source>
</evidence>
<keyword evidence="7 11" id="KW-0694">RNA-binding</keyword>
<comment type="similarity">
    <text evidence="3">Belongs to the RRM TRSPAP family.</text>
</comment>
<dbReference type="Pfam" id="PF17654">
    <property type="entry name" value="Trnau1ap"/>
    <property type="match status" value="1"/>
</dbReference>
<evidence type="ECO:0000256" key="2">
    <source>
        <dbReference type="ARBA" id="ARBA00004496"/>
    </source>
</evidence>
<protein>
    <recommendedName>
        <fullName evidence="4">tRNA selenocysteine 1-associated protein 1</fullName>
    </recommendedName>
    <alternativeName>
        <fullName evidence="10">tRNA selenocysteine-associated protein 1</fullName>
    </alternativeName>
</protein>
<evidence type="ECO:0000256" key="1">
    <source>
        <dbReference type="ARBA" id="ARBA00004123"/>
    </source>
</evidence>
<evidence type="ECO:0000256" key="10">
    <source>
        <dbReference type="ARBA" id="ARBA00033477"/>
    </source>
</evidence>
<dbReference type="SMART" id="SM00360">
    <property type="entry name" value="RRM"/>
    <property type="match status" value="2"/>
</dbReference>
<feature type="chain" id="PRO_5040375797" description="tRNA selenocysteine 1-associated protein 1" evidence="12">
    <location>
        <begin position="24"/>
        <end position="399"/>
    </location>
</feature>
<dbReference type="OrthoDB" id="446113at2759"/>
<feature type="signal peptide" evidence="12">
    <location>
        <begin position="1"/>
        <end position="23"/>
    </location>
</feature>
<evidence type="ECO:0000256" key="8">
    <source>
        <dbReference type="ARBA" id="ARBA00022917"/>
    </source>
</evidence>
<evidence type="ECO:0000256" key="7">
    <source>
        <dbReference type="ARBA" id="ARBA00022884"/>
    </source>
</evidence>
<dbReference type="GO" id="GO:0000049">
    <property type="term" value="F:tRNA binding"/>
    <property type="evidence" value="ECO:0007669"/>
    <property type="project" value="TreeGrafter"/>
</dbReference>
<evidence type="ECO:0000256" key="4">
    <source>
        <dbReference type="ARBA" id="ARBA00016598"/>
    </source>
</evidence>
<keyword evidence="9" id="KW-0539">Nucleus</keyword>
<feature type="domain" description="RRM" evidence="13">
    <location>
        <begin position="76"/>
        <end position="159"/>
    </location>
</feature>
<keyword evidence="5" id="KW-0963">Cytoplasm</keyword>
<dbReference type="CDD" id="cd12610">
    <property type="entry name" value="RRM1_SECp43"/>
    <property type="match status" value="1"/>
</dbReference>
<evidence type="ECO:0000256" key="5">
    <source>
        <dbReference type="ARBA" id="ARBA00022490"/>
    </source>
</evidence>
<dbReference type="GO" id="GO:0001514">
    <property type="term" value="P:selenocysteine incorporation"/>
    <property type="evidence" value="ECO:0007669"/>
    <property type="project" value="TreeGrafter"/>
</dbReference>
<gene>
    <name evidence="14" type="ORF">COCON_G00128970</name>
</gene>
<dbReference type="Pfam" id="PF00076">
    <property type="entry name" value="RRM_1"/>
    <property type="match status" value="2"/>
</dbReference>
<dbReference type="Gene3D" id="3.30.70.330">
    <property type="match status" value="2"/>
</dbReference>
<evidence type="ECO:0000313" key="14">
    <source>
        <dbReference type="EMBL" id="KAJ8267725.1"/>
    </source>
</evidence>
<dbReference type="InterPro" id="IPR000504">
    <property type="entry name" value="RRM_dom"/>
</dbReference>
<dbReference type="GO" id="GO:0005737">
    <property type="term" value="C:cytoplasm"/>
    <property type="evidence" value="ECO:0007669"/>
    <property type="project" value="UniProtKB-SubCell"/>
</dbReference>
<dbReference type="FunFam" id="3.30.70.330:FF:000159">
    <property type="entry name" value="tRNA selenocysteine 1-associated protein 1"/>
    <property type="match status" value="1"/>
</dbReference>
<organism evidence="14 15">
    <name type="scientific">Conger conger</name>
    <name type="common">Conger eel</name>
    <name type="synonym">Muraena conger</name>
    <dbReference type="NCBI Taxonomy" id="82655"/>
    <lineage>
        <taxon>Eukaryota</taxon>
        <taxon>Metazoa</taxon>
        <taxon>Chordata</taxon>
        <taxon>Craniata</taxon>
        <taxon>Vertebrata</taxon>
        <taxon>Euteleostomi</taxon>
        <taxon>Actinopterygii</taxon>
        <taxon>Neopterygii</taxon>
        <taxon>Teleostei</taxon>
        <taxon>Anguilliformes</taxon>
        <taxon>Congridae</taxon>
        <taxon>Conger</taxon>
    </lineage>
</organism>
<feature type="domain" description="RRM" evidence="13">
    <location>
        <begin position="169"/>
        <end position="248"/>
    </location>
</feature>
<dbReference type="PANTHER" id="PTHR37457">
    <property type="entry name" value="TRNA SELENOCYSTEINE 1-ASSOCIATED PROTEIN 1-RELATED"/>
    <property type="match status" value="1"/>
</dbReference>
<name>A0A9Q1DEG0_CONCO</name>
<evidence type="ECO:0000256" key="6">
    <source>
        <dbReference type="ARBA" id="ARBA00022737"/>
    </source>
</evidence>
<dbReference type="Proteomes" id="UP001152803">
    <property type="component" value="Unassembled WGS sequence"/>
</dbReference>
<keyword evidence="12" id="KW-0732">Signal</keyword>
<dbReference type="PROSITE" id="PS50102">
    <property type="entry name" value="RRM"/>
    <property type="match status" value="2"/>
</dbReference>
<dbReference type="SUPFAM" id="SSF54928">
    <property type="entry name" value="RNA-binding domain, RBD"/>
    <property type="match status" value="1"/>
</dbReference>
<dbReference type="InterPro" id="IPR012677">
    <property type="entry name" value="Nucleotide-bd_a/b_plait_sf"/>
</dbReference>
<evidence type="ECO:0000256" key="9">
    <source>
        <dbReference type="ARBA" id="ARBA00023242"/>
    </source>
</evidence>
<evidence type="ECO:0000256" key="3">
    <source>
        <dbReference type="ARBA" id="ARBA00008920"/>
    </source>
</evidence>
<dbReference type="InterPro" id="IPR041085">
    <property type="entry name" value="TSAP1_C"/>
</dbReference>